<evidence type="ECO:0000256" key="4">
    <source>
        <dbReference type="ARBA" id="ARBA00022622"/>
    </source>
</evidence>
<dbReference type="GO" id="GO:0005886">
    <property type="term" value="C:plasma membrane"/>
    <property type="evidence" value="ECO:0007669"/>
    <property type="project" value="UniProtKB-SubCell"/>
</dbReference>
<gene>
    <name evidence="18" type="ORF">ATNIH1004_005031</name>
    <name evidence="19" type="ORF">EYZ11_011217</name>
</gene>
<comment type="caution">
    <text evidence="19">The sequence shown here is derived from an EMBL/GenBank/DDBJ whole genome shotgun (WGS) entry which is preliminary data.</text>
</comment>
<evidence type="ECO:0000256" key="3">
    <source>
        <dbReference type="ARBA" id="ARBA00022475"/>
    </source>
</evidence>
<feature type="region of interest" description="Disordered" evidence="15">
    <location>
        <begin position="395"/>
        <end position="451"/>
    </location>
</feature>
<dbReference type="PANTHER" id="PTHR47966:SF75">
    <property type="entry name" value="ENDOPEPTIDASE (CTSD), PUTATIVE (AFU_ORTHOLOGUE AFUA_4G07040)-RELATED"/>
    <property type="match status" value="1"/>
</dbReference>
<feature type="domain" description="Peptidase A1" evidence="17">
    <location>
        <begin position="84"/>
        <end position="390"/>
    </location>
</feature>
<dbReference type="Proteomes" id="UP000324241">
    <property type="component" value="Unassembled WGS sequence"/>
</dbReference>
<keyword evidence="3" id="KW-1003">Cell membrane</keyword>
<dbReference type="InterPro" id="IPR021109">
    <property type="entry name" value="Peptidase_aspartic_dom_sf"/>
</dbReference>
<feature type="compositionally biased region" description="Polar residues" evidence="15">
    <location>
        <begin position="395"/>
        <end position="407"/>
    </location>
</feature>
<evidence type="ECO:0000259" key="17">
    <source>
        <dbReference type="PROSITE" id="PS51767"/>
    </source>
</evidence>
<dbReference type="GO" id="GO:0098552">
    <property type="term" value="C:side of membrane"/>
    <property type="evidence" value="ECO:0007669"/>
    <property type="project" value="UniProtKB-KW"/>
</dbReference>
<evidence type="ECO:0000256" key="5">
    <source>
        <dbReference type="ARBA" id="ARBA00022670"/>
    </source>
</evidence>
<evidence type="ECO:0000256" key="8">
    <source>
        <dbReference type="ARBA" id="ARBA00022801"/>
    </source>
</evidence>
<feature type="region of interest" description="Disordered" evidence="15">
    <location>
        <begin position="26"/>
        <end position="45"/>
    </location>
</feature>
<feature type="active site" evidence="13">
    <location>
        <position position="102"/>
    </location>
</feature>
<dbReference type="SUPFAM" id="SSF50630">
    <property type="entry name" value="Acid proteases"/>
    <property type="match status" value="1"/>
</dbReference>
<feature type="chain" id="PRO_5033454453" description="Peptidase A1 domain-containing protein" evidence="16">
    <location>
        <begin position="17"/>
        <end position="473"/>
    </location>
</feature>
<dbReference type="InterPro" id="IPR033121">
    <property type="entry name" value="PEPTIDASE_A1"/>
</dbReference>
<dbReference type="CDD" id="cd05471">
    <property type="entry name" value="pepsin_like"/>
    <property type="match status" value="1"/>
</dbReference>
<keyword evidence="20" id="KW-1185">Reference proteome</keyword>
<dbReference type="FunFam" id="2.40.70.10:FF:000060">
    <property type="entry name" value="Aspartic-type endopeptidase ctsD"/>
    <property type="match status" value="1"/>
</dbReference>
<name>A0A4V3UN07_9EURO</name>
<dbReference type="GO" id="GO:0004190">
    <property type="term" value="F:aspartic-type endopeptidase activity"/>
    <property type="evidence" value="ECO:0007669"/>
    <property type="project" value="UniProtKB-KW"/>
</dbReference>
<proteinExistence type="inferred from homology"/>
<comment type="subcellular location">
    <subcellularLocation>
        <location evidence="1">Cell membrane</location>
        <topology evidence="1">Lipid-anchor</topology>
        <topology evidence="1">GPI-anchor</topology>
    </subcellularLocation>
</comment>
<reference evidence="19 20" key="1">
    <citation type="submission" date="2019-03" db="EMBL/GenBank/DDBJ databases">
        <title>The genome sequence of a newly discovered highly antifungal drug resistant Aspergillus species, Aspergillus tanneri NIH 1004.</title>
        <authorList>
            <person name="Mounaud S."/>
            <person name="Singh I."/>
            <person name="Joardar V."/>
            <person name="Pakala S."/>
            <person name="Pakala S."/>
            <person name="Venepally P."/>
            <person name="Hoover J."/>
            <person name="Nierman W."/>
            <person name="Chung J."/>
            <person name="Losada L."/>
        </authorList>
    </citation>
    <scope>NUCLEOTIDE SEQUENCE [LARGE SCALE GENOMIC DNA]</scope>
    <source>
        <strain evidence="19 20">NIH1004</strain>
    </source>
</reference>
<evidence type="ECO:0000256" key="16">
    <source>
        <dbReference type="SAM" id="SignalP"/>
    </source>
</evidence>
<sequence length="473" mass="50307">MHLLQCLLALSSGVSAFIPYTLELPPDSSESVPQRRSSSGDRPKSLVIRRVPVRRDNQYKMLHSQNSSTPNTAALDQDGNDRSYISAVNVGSQNQTLWMLLDTGAGNTWLFASDCTTEACKMHNTFGEQASSSLQMTGDRWNVGYGTGKVSGFLGSDTLSIANLEVEMTFGLASDASDELKSYPMDGILGLGRAEKGVFGHDTFMDVVAKKELLKSNIVSVSLSRGQDKIQDGSVTFGDVDKSKFTGDITYTDTVKNTDQWRIPLDDASVDGSACQFSEKSAIMDTGTSFMLIPPADAKALHGKIPGAKPYSDTGYLLPCDSTAEVNLTFSGVSYTISPKDYVGSKTNDNCVSTIVGKSIFGDDIWLVGDVFLKNVYTVFDFDKSRIGLAQRTYATDSKGSDSNSNPTTGSGSEATTTSTAMTGEISSTGATSSSTSSSSSSNETASGEASNIGPRFSWPILTALCVVGLGLM</sequence>
<dbReference type="STRING" id="1220188.A0A4V3UN07"/>
<evidence type="ECO:0000313" key="20">
    <source>
        <dbReference type="Proteomes" id="UP000308092"/>
    </source>
</evidence>
<reference evidence="18 21" key="2">
    <citation type="submission" date="2019-08" db="EMBL/GenBank/DDBJ databases">
        <title>The genome sequence of a newly discovered highly antifungal drug resistant Aspergillus species, Aspergillus tanneri NIH 1004.</title>
        <authorList>
            <person name="Mounaud S."/>
            <person name="Singh I."/>
            <person name="Joardar V."/>
            <person name="Pakala S."/>
            <person name="Pakala S."/>
            <person name="Venepally P."/>
            <person name="Chung J.K."/>
            <person name="Losada L."/>
            <person name="Nierman W.C."/>
        </authorList>
    </citation>
    <scope>NUCLEOTIDE SEQUENCE [LARGE SCALE GENOMIC DNA]</scope>
    <source>
        <strain evidence="18 21">NIH1004</strain>
    </source>
</reference>
<evidence type="ECO:0000256" key="2">
    <source>
        <dbReference type="ARBA" id="ARBA00007447"/>
    </source>
</evidence>
<keyword evidence="5" id="KW-0645">Protease</keyword>
<keyword evidence="7" id="KW-0064">Aspartyl protease</keyword>
<keyword evidence="11" id="KW-0325">Glycoprotein</keyword>
<dbReference type="Pfam" id="PF00026">
    <property type="entry name" value="Asp"/>
    <property type="match status" value="1"/>
</dbReference>
<dbReference type="PROSITE" id="PS51767">
    <property type="entry name" value="PEPTIDASE_A1"/>
    <property type="match status" value="1"/>
</dbReference>
<evidence type="ECO:0000313" key="21">
    <source>
        <dbReference type="Proteomes" id="UP000324241"/>
    </source>
</evidence>
<evidence type="ECO:0000256" key="7">
    <source>
        <dbReference type="ARBA" id="ARBA00022750"/>
    </source>
</evidence>
<dbReference type="GeneID" id="54327733"/>
<keyword evidence="10" id="KW-0472">Membrane</keyword>
<dbReference type="InterPro" id="IPR001461">
    <property type="entry name" value="Aspartic_peptidase_A1"/>
</dbReference>
<comment type="similarity">
    <text evidence="2">Belongs to the peptidase A1 family.</text>
</comment>
<feature type="disulfide bond" evidence="14">
    <location>
        <begin position="115"/>
        <end position="120"/>
    </location>
</feature>
<dbReference type="VEuPathDB" id="FungiDB:EYZ11_011217"/>
<evidence type="ECO:0000313" key="18">
    <source>
        <dbReference type="EMBL" id="KAA8649136.1"/>
    </source>
</evidence>
<dbReference type="Gene3D" id="2.40.70.10">
    <property type="entry name" value="Acid Proteases"/>
    <property type="match status" value="2"/>
</dbReference>
<evidence type="ECO:0000256" key="9">
    <source>
        <dbReference type="ARBA" id="ARBA00023026"/>
    </source>
</evidence>
<evidence type="ECO:0000256" key="11">
    <source>
        <dbReference type="ARBA" id="ARBA00023180"/>
    </source>
</evidence>
<dbReference type="EMBL" id="QUQM01000003">
    <property type="protein sequence ID" value="KAA8649136.1"/>
    <property type="molecule type" value="Genomic_DNA"/>
</dbReference>
<feature type="signal peptide" evidence="16">
    <location>
        <begin position="1"/>
        <end position="16"/>
    </location>
</feature>
<keyword evidence="8" id="KW-0378">Hydrolase</keyword>
<dbReference type="PANTHER" id="PTHR47966">
    <property type="entry name" value="BETA-SITE APP-CLEAVING ENZYME, ISOFORM A-RELATED"/>
    <property type="match status" value="1"/>
</dbReference>
<feature type="active site" evidence="13">
    <location>
        <position position="285"/>
    </location>
</feature>
<evidence type="ECO:0000256" key="14">
    <source>
        <dbReference type="PIRSR" id="PIRSR601461-2"/>
    </source>
</evidence>
<evidence type="ECO:0000256" key="6">
    <source>
        <dbReference type="ARBA" id="ARBA00022729"/>
    </source>
</evidence>
<dbReference type="RefSeq" id="XP_033428497.1">
    <property type="nucleotide sequence ID" value="XM_033569691.1"/>
</dbReference>
<dbReference type="AlphaFoldDB" id="A0A4V3UN07"/>
<keyword evidence="4" id="KW-0336">GPI-anchor</keyword>
<dbReference type="FunFam" id="2.40.70.10:FF:000085">
    <property type="entry name" value="Aspartic-type endopeptidase (CtsD), putative"/>
    <property type="match status" value="1"/>
</dbReference>
<evidence type="ECO:0000256" key="1">
    <source>
        <dbReference type="ARBA" id="ARBA00004609"/>
    </source>
</evidence>
<keyword evidence="14" id="KW-1015">Disulfide bond</keyword>
<dbReference type="OrthoDB" id="28208at2759"/>
<feature type="compositionally biased region" description="Low complexity" evidence="15">
    <location>
        <begin position="408"/>
        <end position="451"/>
    </location>
</feature>
<dbReference type="Proteomes" id="UP000308092">
    <property type="component" value="Unassembled WGS sequence"/>
</dbReference>
<keyword evidence="12" id="KW-0449">Lipoprotein</keyword>
<protein>
    <recommendedName>
        <fullName evidence="17">Peptidase A1 domain-containing protein</fullName>
    </recommendedName>
</protein>
<evidence type="ECO:0000256" key="13">
    <source>
        <dbReference type="PIRSR" id="PIRSR601461-1"/>
    </source>
</evidence>
<feature type="compositionally biased region" description="Low complexity" evidence="15">
    <location>
        <begin position="28"/>
        <end position="37"/>
    </location>
</feature>
<dbReference type="PRINTS" id="PR00792">
    <property type="entry name" value="PEPSIN"/>
</dbReference>
<keyword evidence="9" id="KW-0843">Virulence</keyword>
<evidence type="ECO:0000256" key="12">
    <source>
        <dbReference type="ARBA" id="ARBA00023288"/>
    </source>
</evidence>
<organism evidence="19 20">
    <name type="scientific">Aspergillus tanneri</name>
    <dbReference type="NCBI Taxonomy" id="1220188"/>
    <lineage>
        <taxon>Eukaryota</taxon>
        <taxon>Fungi</taxon>
        <taxon>Dikarya</taxon>
        <taxon>Ascomycota</taxon>
        <taxon>Pezizomycotina</taxon>
        <taxon>Eurotiomycetes</taxon>
        <taxon>Eurotiomycetidae</taxon>
        <taxon>Eurotiales</taxon>
        <taxon>Aspergillaceae</taxon>
        <taxon>Aspergillus</taxon>
        <taxon>Aspergillus subgen. Circumdati</taxon>
    </lineage>
</organism>
<dbReference type="InterPro" id="IPR034164">
    <property type="entry name" value="Pepsin-like_dom"/>
</dbReference>
<evidence type="ECO:0000313" key="19">
    <source>
        <dbReference type="EMBL" id="THC89334.1"/>
    </source>
</evidence>
<accession>A0A4V3UN07</accession>
<evidence type="ECO:0000256" key="10">
    <source>
        <dbReference type="ARBA" id="ARBA00023136"/>
    </source>
</evidence>
<evidence type="ECO:0000256" key="15">
    <source>
        <dbReference type="SAM" id="MobiDB-lite"/>
    </source>
</evidence>
<keyword evidence="6 16" id="KW-0732">Signal</keyword>
<dbReference type="GO" id="GO:0006508">
    <property type="term" value="P:proteolysis"/>
    <property type="evidence" value="ECO:0007669"/>
    <property type="project" value="UniProtKB-KW"/>
</dbReference>
<dbReference type="EMBL" id="SOSA01000671">
    <property type="protein sequence ID" value="THC89334.1"/>
    <property type="molecule type" value="Genomic_DNA"/>
</dbReference>